<dbReference type="EC" id="1.-.-.-" evidence="6"/>
<dbReference type="InterPro" id="IPR050346">
    <property type="entry name" value="FMO-like"/>
</dbReference>
<feature type="region of interest" description="Disordered" evidence="7">
    <location>
        <begin position="145"/>
        <end position="197"/>
    </location>
</feature>
<evidence type="ECO:0000313" key="8">
    <source>
        <dbReference type="EMBL" id="PSC67970.1"/>
    </source>
</evidence>
<comment type="cofactor">
    <cofactor evidence="6">
        <name>FAD</name>
        <dbReference type="ChEBI" id="CHEBI:57692"/>
    </cofactor>
</comment>
<evidence type="ECO:0000256" key="6">
    <source>
        <dbReference type="RuleBase" id="RU361177"/>
    </source>
</evidence>
<keyword evidence="6" id="KW-0503">Monooxygenase</keyword>
<dbReference type="GO" id="GO:0004499">
    <property type="term" value="F:N,N-dimethylaniline monooxygenase activity"/>
    <property type="evidence" value="ECO:0007669"/>
    <property type="project" value="InterPro"/>
</dbReference>
<dbReference type="GO" id="GO:0050660">
    <property type="term" value="F:flavin adenine dinucleotide binding"/>
    <property type="evidence" value="ECO:0007669"/>
    <property type="project" value="InterPro"/>
</dbReference>
<dbReference type="PRINTS" id="PR00370">
    <property type="entry name" value="FMOXYGENASE"/>
</dbReference>
<feature type="compositionally biased region" description="Low complexity" evidence="7">
    <location>
        <begin position="147"/>
        <end position="162"/>
    </location>
</feature>
<dbReference type="Proteomes" id="UP000239649">
    <property type="component" value="Unassembled WGS sequence"/>
</dbReference>
<dbReference type="InterPro" id="IPR020946">
    <property type="entry name" value="Flavin_mOase-like"/>
</dbReference>
<evidence type="ECO:0000256" key="7">
    <source>
        <dbReference type="SAM" id="MobiDB-lite"/>
    </source>
</evidence>
<evidence type="ECO:0000256" key="2">
    <source>
        <dbReference type="ARBA" id="ARBA00022630"/>
    </source>
</evidence>
<keyword evidence="9" id="KW-1185">Reference proteome</keyword>
<dbReference type="Gene3D" id="3.50.50.60">
    <property type="entry name" value="FAD/NAD(P)-binding domain"/>
    <property type="match status" value="2"/>
</dbReference>
<keyword evidence="5 6" id="KW-0560">Oxidoreductase</keyword>
<name>A0A2P6V1L2_9CHLO</name>
<dbReference type="InterPro" id="IPR036188">
    <property type="entry name" value="FAD/NAD-bd_sf"/>
</dbReference>
<keyword evidence="2 6" id="KW-0285">Flavoprotein</keyword>
<feature type="region of interest" description="Disordered" evidence="7">
    <location>
        <begin position="471"/>
        <end position="494"/>
    </location>
</feature>
<dbReference type="AlphaFoldDB" id="A0A2P6V1L2"/>
<comment type="caution">
    <text evidence="8">The sequence shown here is derived from an EMBL/GenBank/DDBJ whole genome shotgun (WGS) entry which is preliminary data.</text>
</comment>
<gene>
    <name evidence="8" type="ORF">C2E20_8426</name>
</gene>
<evidence type="ECO:0000256" key="4">
    <source>
        <dbReference type="ARBA" id="ARBA00022857"/>
    </source>
</evidence>
<evidence type="ECO:0000313" key="9">
    <source>
        <dbReference type="Proteomes" id="UP000239649"/>
    </source>
</evidence>
<feature type="compositionally biased region" description="Basic and acidic residues" evidence="7">
    <location>
        <begin position="473"/>
        <end position="482"/>
    </location>
</feature>
<dbReference type="STRING" id="554055.A0A2P6V1L2"/>
<dbReference type="InterPro" id="IPR000960">
    <property type="entry name" value="Flavin_mOase"/>
</dbReference>
<evidence type="ECO:0000256" key="5">
    <source>
        <dbReference type="ARBA" id="ARBA00023002"/>
    </source>
</evidence>
<sequence>MTEQGQQSLHAGGQQQALRVAVVGGGAAGLVAARELRRAGHSPTVLEAQATVGGVWAYTEEVEDHPLGLGSRHVHGSMYANLRTNLPREVMAFSDFPFDASFPGSADARQFPGHAEVQRYLEAFAARFDLLQHVRLNTRVQSVTPLAGGPADGSSDASSATGGQPGWPRWEVVTEAAGGSSSSGSNGSCDGAGSSGQQSEQYDAVVVCTGHYARPRLPAIPGQDSFLGLVMHSHNYRSPDAFKGQRVLLLGASSSGVDIAEELAGAGAEQVYLCARTWENPLTGQPLDIADTTVGGAGSSGAVVKAANLAQLHGDGRATLADGSVVGPLHTVMYCTGYEYCVPFLPTGLVSVEDGHLARLYQHVFPPTVAPTLSFVGLPWKIVPFPQFELQSRWIARVLAGTAKLPSQQEMEGHIDAFYASLAAAGTPQRYTHRQSGAVQWDYNAWLAEQCREAPLPAWREEMYDAAGQSRRQNAERYRDEPLPGAATAEAAARQEAARLWQQQAAAVAAPVGT</sequence>
<dbReference type="EMBL" id="LHPF02000044">
    <property type="protein sequence ID" value="PSC67970.1"/>
    <property type="molecule type" value="Genomic_DNA"/>
</dbReference>
<proteinExistence type="inferred from homology"/>
<dbReference type="OrthoDB" id="66881at2759"/>
<protein>
    <recommendedName>
        <fullName evidence="6">Flavin-containing monooxygenase</fullName>
        <ecNumber evidence="6">1.-.-.-</ecNumber>
    </recommendedName>
</protein>
<comment type="similarity">
    <text evidence="1 6">Belongs to the FMO family.</text>
</comment>
<accession>A0A2P6V1L2</accession>
<organism evidence="8 9">
    <name type="scientific">Micractinium conductrix</name>
    <dbReference type="NCBI Taxonomy" id="554055"/>
    <lineage>
        <taxon>Eukaryota</taxon>
        <taxon>Viridiplantae</taxon>
        <taxon>Chlorophyta</taxon>
        <taxon>core chlorophytes</taxon>
        <taxon>Trebouxiophyceae</taxon>
        <taxon>Chlorellales</taxon>
        <taxon>Chlorellaceae</taxon>
        <taxon>Chlorella clade</taxon>
        <taxon>Micractinium</taxon>
    </lineage>
</organism>
<dbReference type="SUPFAM" id="SSF51905">
    <property type="entry name" value="FAD/NAD(P)-binding domain"/>
    <property type="match status" value="2"/>
</dbReference>
<dbReference type="PANTHER" id="PTHR23023">
    <property type="entry name" value="DIMETHYLANILINE MONOOXYGENASE"/>
    <property type="match status" value="1"/>
</dbReference>
<keyword evidence="3 6" id="KW-0274">FAD</keyword>
<feature type="compositionally biased region" description="Low complexity" evidence="7">
    <location>
        <begin position="176"/>
        <end position="196"/>
    </location>
</feature>
<evidence type="ECO:0000256" key="1">
    <source>
        <dbReference type="ARBA" id="ARBA00009183"/>
    </source>
</evidence>
<evidence type="ECO:0000256" key="3">
    <source>
        <dbReference type="ARBA" id="ARBA00022827"/>
    </source>
</evidence>
<feature type="compositionally biased region" description="Low complexity" evidence="7">
    <location>
        <begin position="483"/>
        <end position="494"/>
    </location>
</feature>
<keyword evidence="4" id="KW-0521">NADP</keyword>
<reference evidence="8 9" key="1">
    <citation type="journal article" date="2018" name="Plant J.">
        <title>Genome sequences of Chlorella sorokiniana UTEX 1602 and Micractinium conductrix SAG 241.80: implications to maltose excretion by a green alga.</title>
        <authorList>
            <person name="Arriola M.B."/>
            <person name="Velmurugan N."/>
            <person name="Zhang Y."/>
            <person name="Plunkett M.H."/>
            <person name="Hondzo H."/>
            <person name="Barney B.M."/>
        </authorList>
    </citation>
    <scope>NUCLEOTIDE SEQUENCE [LARGE SCALE GENOMIC DNA]</scope>
    <source>
        <strain evidence="8 9">SAG 241.80</strain>
    </source>
</reference>
<dbReference type="PIRSF" id="PIRSF000332">
    <property type="entry name" value="FMO"/>
    <property type="match status" value="1"/>
</dbReference>
<dbReference type="Pfam" id="PF00743">
    <property type="entry name" value="FMO-like"/>
    <property type="match status" value="2"/>
</dbReference>
<dbReference type="GO" id="GO:0050661">
    <property type="term" value="F:NADP binding"/>
    <property type="evidence" value="ECO:0007669"/>
    <property type="project" value="InterPro"/>
</dbReference>